<evidence type="ECO:0000256" key="1">
    <source>
        <dbReference type="SAM" id="Phobius"/>
    </source>
</evidence>
<reference evidence="3" key="1">
    <citation type="submission" date="2017-09" db="EMBL/GenBank/DDBJ databases">
        <title>Depth-based differentiation of microbial function through sediment-hosted aquifers and enrichment of novel symbionts in the deep terrestrial subsurface.</title>
        <authorList>
            <person name="Probst A.J."/>
            <person name="Ladd B."/>
            <person name="Jarett J.K."/>
            <person name="Geller-Mcgrath D.E."/>
            <person name="Sieber C.M.K."/>
            <person name="Emerson J.B."/>
            <person name="Anantharaman K."/>
            <person name="Thomas B.C."/>
            <person name="Malmstrom R."/>
            <person name="Stieglmeier M."/>
            <person name="Klingl A."/>
            <person name="Woyke T."/>
            <person name="Ryan C.M."/>
            <person name="Banfield J.F."/>
        </authorList>
    </citation>
    <scope>NUCLEOTIDE SEQUENCE [LARGE SCALE GENOMIC DNA]</scope>
</reference>
<comment type="caution">
    <text evidence="2">The sequence shown here is derived from an EMBL/GenBank/DDBJ whole genome shotgun (WGS) entry which is preliminary data.</text>
</comment>
<proteinExistence type="predicted"/>
<dbReference type="PROSITE" id="PS51257">
    <property type="entry name" value="PROKAR_LIPOPROTEIN"/>
    <property type="match status" value="1"/>
</dbReference>
<keyword evidence="1" id="KW-1133">Transmembrane helix</keyword>
<dbReference type="Proteomes" id="UP000228689">
    <property type="component" value="Unassembled WGS sequence"/>
</dbReference>
<evidence type="ECO:0000313" key="3">
    <source>
        <dbReference type="Proteomes" id="UP000228689"/>
    </source>
</evidence>
<evidence type="ECO:0000313" key="2">
    <source>
        <dbReference type="EMBL" id="PIY93774.1"/>
    </source>
</evidence>
<keyword evidence="1" id="KW-0472">Membrane</keyword>
<dbReference type="AlphaFoldDB" id="A0A2M7RAV2"/>
<name>A0A2M7RAV2_9BACT</name>
<organism evidence="2 3">
    <name type="scientific">Candidatus Komeilibacteria bacterium CG_4_10_14_0_8_um_filter_37_78</name>
    <dbReference type="NCBI Taxonomy" id="1974471"/>
    <lineage>
        <taxon>Bacteria</taxon>
        <taxon>Candidatus Komeiliibacteriota</taxon>
    </lineage>
</organism>
<accession>A0A2M7RAV2</accession>
<feature type="transmembrane region" description="Helical" evidence="1">
    <location>
        <begin position="12"/>
        <end position="32"/>
    </location>
</feature>
<gene>
    <name evidence="2" type="ORF">COY67_03615</name>
</gene>
<keyword evidence="1" id="KW-0812">Transmembrane</keyword>
<sequence>MLAKKKPSKKKNMIMGIILIACVIGMLVMFLGNQVVSLEEIDGDVAISPEFLQNRKLRKIQDMLDALSLQFVDYDIYKKLRGGTDSPTVSIDQLGNPKPFQIIEFIPQEFE</sequence>
<protein>
    <submittedName>
        <fullName evidence="2">Uncharacterized protein</fullName>
    </submittedName>
</protein>
<dbReference type="EMBL" id="PFMC01000084">
    <property type="protein sequence ID" value="PIY93774.1"/>
    <property type="molecule type" value="Genomic_DNA"/>
</dbReference>